<dbReference type="PROSITE" id="PS50109">
    <property type="entry name" value="HIS_KIN"/>
    <property type="match status" value="1"/>
</dbReference>
<dbReference type="SUPFAM" id="SSF55874">
    <property type="entry name" value="ATPase domain of HSP90 chaperone/DNA topoisomerase II/histidine kinase"/>
    <property type="match status" value="1"/>
</dbReference>
<keyword evidence="10" id="KW-0547">Nucleotide-binding</keyword>
<dbReference type="EMBL" id="QJVD01000020">
    <property type="protein sequence ID" value="PYI65848.1"/>
    <property type="molecule type" value="Genomic_DNA"/>
</dbReference>
<keyword evidence="6" id="KW-1003">Cell membrane</keyword>
<evidence type="ECO:0000256" key="15">
    <source>
        <dbReference type="ARBA" id="ARBA00022912"/>
    </source>
</evidence>
<evidence type="ECO:0000259" key="24">
    <source>
        <dbReference type="PROSITE" id="PS50109"/>
    </source>
</evidence>
<dbReference type="Pfam" id="PF02518">
    <property type="entry name" value="HATPase_c"/>
    <property type="match status" value="1"/>
</dbReference>
<evidence type="ECO:0000256" key="5">
    <source>
        <dbReference type="ARBA" id="ARBA00012438"/>
    </source>
</evidence>
<dbReference type="FunFam" id="1.10.287.130:FF:000001">
    <property type="entry name" value="Two-component sensor histidine kinase"/>
    <property type="match status" value="1"/>
</dbReference>
<keyword evidence="7" id="KW-0597">Phosphoprotein</keyword>
<dbReference type="SMART" id="SM00388">
    <property type="entry name" value="HisKA"/>
    <property type="match status" value="1"/>
</dbReference>
<accession>A0A2V5L3Z5</accession>
<keyword evidence="8" id="KW-0808">Transferase</keyword>
<dbReference type="GO" id="GO:0005524">
    <property type="term" value="F:ATP binding"/>
    <property type="evidence" value="ECO:0007669"/>
    <property type="project" value="UniProtKB-KW"/>
</dbReference>
<dbReference type="InterPro" id="IPR003594">
    <property type="entry name" value="HATPase_dom"/>
</dbReference>
<dbReference type="PRINTS" id="PR00344">
    <property type="entry name" value="BCTRLSENSOR"/>
</dbReference>
<dbReference type="GO" id="GO:0005886">
    <property type="term" value="C:plasma membrane"/>
    <property type="evidence" value="ECO:0007669"/>
    <property type="project" value="UniProtKB-SubCell"/>
</dbReference>
<evidence type="ECO:0000256" key="8">
    <source>
        <dbReference type="ARBA" id="ARBA00022679"/>
    </source>
</evidence>
<dbReference type="EC" id="2.7.13.3" evidence="5"/>
<evidence type="ECO:0000256" key="17">
    <source>
        <dbReference type="ARBA" id="ARBA00023012"/>
    </source>
</evidence>
<keyword evidence="18" id="KW-0346">Stress response</keyword>
<evidence type="ECO:0000256" key="2">
    <source>
        <dbReference type="ARBA" id="ARBA00001936"/>
    </source>
</evidence>
<evidence type="ECO:0000256" key="12">
    <source>
        <dbReference type="ARBA" id="ARBA00022801"/>
    </source>
</evidence>
<evidence type="ECO:0000256" key="16">
    <source>
        <dbReference type="ARBA" id="ARBA00022989"/>
    </source>
</evidence>
<evidence type="ECO:0000256" key="6">
    <source>
        <dbReference type="ARBA" id="ARBA00022475"/>
    </source>
</evidence>
<dbReference type="InterPro" id="IPR036890">
    <property type="entry name" value="HATPase_C_sf"/>
</dbReference>
<keyword evidence="13" id="KW-0067">ATP-binding</keyword>
<keyword evidence="15" id="KW-0904">Protein phosphatase</keyword>
<evidence type="ECO:0000256" key="22">
    <source>
        <dbReference type="ARBA" id="ARBA00041776"/>
    </source>
</evidence>
<dbReference type="InterPro" id="IPR004358">
    <property type="entry name" value="Sig_transdc_His_kin-like_C"/>
</dbReference>
<feature type="domain" description="Histidine kinase" evidence="24">
    <location>
        <begin position="256"/>
        <end position="498"/>
    </location>
</feature>
<reference evidence="26 27" key="1">
    <citation type="submission" date="2018-05" db="EMBL/GenBank/DDBJ databases">
        <title>Genetic diversity of glacier-inhabiting Cryobacterium bacteria in China and description of Cryobacterium mengkeensis sp. nov. and Arthrobacter glacialis sp. nov.</title>
        <authorList>
            <person name="Liu Q."/>
            <person name="Xin Y.-H."/>
        </authorList>
    </citation>
    <scope>NUCLEOTIDE SEQUENCE [LARGE SCALE GENOMIC DNA]</scope>
    <source>
        <strain evidence="26 27">LI2</strain>
    </source>
</reference>
<comment type="caution">
    <text evidence="26">The sequence shown here is derived from an EMBL/GenBank/DDBJ whole genome shotgun (WGS) entry which is preliminary data.</text>
</comment>
<dbReference type="CDD" id="cd00075">
    <property type="entry name" value="HATPase"/>
    <property type="match status" value="1"/>
</dbReference>
<dbReference type="InterPro" id="IPR003660">
    <property type="entry name" value="HAMP_dom"/>
</dbReference>
<dbReference type="GO" id="GO:0000155">
    <property type="term" value="F:phosphorelay sensor kinase activity"/>
    <property type="evidence" value="ECO:0007669"/>
    <property type="project" value="InterPro"/>
</dbReference>
<evidence type="ECO:0000256" key="4">
    <source>
        <dbReference type="ARBA" id="ARBA00004651"/>
    </source>
</evidence>
<evidence type="ECO:0000256" key="19">
    <source>
        <dbReference type="ARBA" id="ARBA00023026"/>
    </source>
</evidence>
<comment type="cofactor">
    <cofactor evidence="3">
        <name>Mg(2+)</name>
        <dbReference type="ChEBI" id="CHEBI:18420"/>
    </cofactor>
</comment>
<keyword evidence="11 26" id="KW-0418">Kinase</keyword>
<evidence type="ECO:0000256" key="11">
    <source>
        <dbReference type="ARBA" id="ARBA00022777"/>
    </source>
</evidence>
<dbReference type="CDD" id="cd00082">
    <property type="entry name" value="HisKA"/>
    <property type="match status" value="1"/>
</dbReference>
<keyword evidence="20" id="KW-0464">Manganese</keyword>
<keyword evidence="17" id="KW-0902">Two-component regulatory system</keyword>
<evidence type="ECO:0000313" key="27">
    <source>
        <dbReference type="Proteomes" id="UP000247832"/>
    </source>
</evidence>
<evidence type="ECO:0000259" key="25">
    <source>
        <dbReference type="PROSITE" id="PS50885"/>
    </source>
</evidence>
<dbReference type="SMART" id="SM00387">
    <property type="entry name" value="HATPase_c"/>
    <property type="match status" value="1"/>
</dbReference>
<keyword evidence="9 23" id="KW-0812">Transmembrane</keyword>
<dbReference type="InterPro" id="IPR003661">
    <property type="entry name" value="HisK_dim/P_dom"/>
</dbReference>
<organism evidence="26 27">
    <name type="scientific">Arthrobacter livingstonensis</name>
    <dbReference type="NCBI Taxonomy" id="670078"/>
    <lineage>
        <taxon>Bacteria</taxon>
        <taxon>Bacillati</taxon>
        <taxon>Actinomycetota</taxon>
        <taxon>Actinomycetes</taxon>
        <taxon>Micrococcales</taxon>
        <taxon>Micrococcaceae</taxon>
        <taxon>Arthrobacter</taxon>
    </lineage>
</organism>
<dbReference type="InterPro" id="IPR050980">
    <property type="entry name" value="2C_sensor_his_kinase"/>
</dbReference>
<feature type="transmembrane region" description="Helical" evidence="23">
    <location>
        <begin position="34"/>
        <end position="57"/>
    </location>
</feature>
<keyword evidence="14" id="KW-0460">Magnesium</keyword>
<evidence type="ECO:0000256" key="13">
    <source>
        <dbReference type="ARBA" id="ARBA00022840"/>
    </source>
</evidence>
<dbReference type="PANTHER" id="PTHR44936">
    <property type="entry name" value="SENSOR PROTEIN CREC"/>
    <property type="match status" value="1"/>
</dbReference>
<dbReference type="GO" id="GO:0004721">
    <property type="term" value="F:phosphoprotein phosphatase activity"/>
    <property type="evidence" value="ECO:0007669"/>
    <property type="project" value="UniProtKB-KW"/>
</dbReference>
<evidence type="ECO:0000256" key="1">
    <source>
        <dbReference type="ARBA" id="ARBA00000085"/>
    </source>
</evidence>
<keyword evidence="23" id="KW-0472">Membrane</keyword>
<keyword evidence="12" id="KW-0378">Hydrolase</keyword>
<dbReference type="OrthoDB" id="3190394at2"/>
<evidence type="ECO:0000256" key="20">
    <source>
        <dbReference type="ARBA" id="ARBA00023211"/>
    </source>
</evidence>
<protein>
    <recommendedName>
        <fullName evidence="21">Signal transduction histidine-protein kinase/phosphatase MprB</fullName>
        <ecNumber evidence="5">2.7.13.3</ecNumber>
    </recommendedName>
    <alternativeName>
        <fullName evidence="22">Mycobacterial persistence regulator B</fullName>
    </alternativeName>
</protein>
<evidence type="ECO:0000256" key="18">
    <source>
        <dbReference type="ARBA" id="ARBA00023016"/>
    </source>
</evidence>
<dbReference type="Gene3D" id="3.30.565.10">
    <property type="entry name" value="Histidine kinase-like ATPase, C-terminal domain"/>
    <property type="match status" value="1"/>
</dbReference>
<dbReference type="Pfam" id="PF00672">
    <property type="entry name" value="HAMP"/>
    <property type="match status" value="1"/>
</dbReference>
<keyword evidence="19" id="KW-0843">Virulence</keyword>
<comment type="subcellular location">
    <subcellularLocation>
        <location evidence="4">Cell membrane</location>
        <topology evidence="4">Multi-pass membrane protein</topology>
    </subcellularLocation>
</comment>
<dbReference type="SUPFAM" id="SSF47384">
    <property type="entry name" value="Homodimeric domain of signal transducing histidine kinase"/>
    <property type="match status" value="1"/>
</dbReference>
<feature type="transmembrane region" description="Helical" evidence="23">
    <location>
        <begin position="176"/>
        <end position="195"/>
    </location>
</feature>
<evidence type="ECO:0000313" key="26">
    <source>
        <dbReference type="EMBL" id="PYI65848.1"/>
    </source>
</evidence>
<name>A0A2V5L3Z5_9MICC</name>
<dbReference type="PROSITE" id="PS50885">
    <property type="entry name" value="HAMP"/>
    <property type="match status" value="1"/>
</dbReference>
<evidence type="ECO:0000256" key="14">
    <source>
        <dbReference type="ARBA" id="ARBA00022842"/>
    </source>
</evidence>
<evidence type="ECO:0000256" key="7">
    <source>
        <dbReference type="ARBA" id="ARBA00022553"/>
    </source>
</evidence>
<evidence type="ECO:0000256" key="21">
    <source>
        <dbReference type="ARBA" id="ARBA00040454"/>
    </source>
</evidence>
<dbReference type="InterPro" id="IPR005467">
    <property type="entry name" value="His_kinase_dom"/>
</dbReference>
<proteinExistence type="predicted"/>
<comment type="cofactor">
    <cofactor evidence="2">
        <name>Mn(2+)</name>
        <dbReference type="ChEBI" id="CHEBI:29035"/>
    </cofactor>
</comment>
<dbReference type="InterPro" id="IPR036097">
    <property type="entry name" value="HisK_dim/P_sf"/>
</dbReference>
<evidence type="ECO:0000256" key="3">
    <source>
        <dbReference type="ARBA" id="ARBA00001946"/>
    </source>
</evidence>
<feature type="domain" description="HAMP" evidence="25">
    <location>
        <begin position="196"/>
        <end position="248"/>
    </location>
</feature>
<dbReference type="Pfam" id="PF00512">
    <property type="entry name" value="HisKA"/>
    <property type="match status" value="1"/>
</dbReference>
<dbReference type="AlphaFoldDB" id="A0A2V5L3Z5"/>
<dbReference type="Gene3D" id="6.10.340.10">
    <property type="match status" value="1"/>
</dbReference>
<evidence type="ECO:0000256" key="10">
    <source>
        <dbReference type="ARBA" id="ARBA00022741"/>
    </source>
</evidence>
<comment type="catalytic activity">
    <reaction evidence="1">
        <text>ATP + protein L-histidine = ADP + protein N-phospho-L-histidine.</text>
        <dbReference type="EC" id="2.7.13.3"/>
    </reaction>
</comment>
<gene>
    <name evidence="26" type="ORF">CVV68_16620</name>
</gene>
<dbReference type="Gene3D" id="1.10.287.130">
    <property type="match status" value="1"/>
</dbReference>
<evidence type="ECO:0000256" key="23">
    <source>
        <dbReference type="SAM" id="Phobius"/>
    </source>
</evidence>
<dbReference type="PANTHER" id="PTHR44936:SF9">
    <property type="entry name" value="SENSOR PROTEIN CREC"/>
    <property type="match status" value="1"/>
</dbReference>
<dbReference type="Proteomes" id="UP000247832">
    <property type="component" value="Unassembled WGS sequence"/>
</dbReference>
<sequence>MAAMKGSDPARPARMTEHLHAGPTAWLHSVGGGITLVTAAVAVLAVLVTGLVAFPLIQAATVDQARQQLARQADAYAAAPGASRALDARERYLLGPDTYKLSTITASGTVKGTADHLLGPAEIAQVLSGQKISRTLATSEGKLLVEARTLQRGGGIVLTRSLKDVNAESAQVLERALLALAIGLLIAVLAGTLLARRLSLPLVRTAAAARRIAAGERTIELAPSGMTEVRAMGEAVNTLDRALMASEGRQHEFLLSVSHEIRTPLTAVRGYAEAMVDGLVRPEELARVGQVLAAETERLDGFVRDLLALARLEADDFALEVGPVDVAGLLEQVREAWHGAAVQAGVQLDIRLPAGGGSLAVDTDGQRLRQIIDALVGNALRVTPPGKPLVIEARLEYSQGSPEPAEGLGAGKATAGRPDVVAVDVRDYGPGLTAQDAAVAFERGVLFRRYAGRRPVGSGLGLSIAARLAQRLGLRLTVEPATSDDGGACFCIRLPRSPSGQ</sequence>
<evidence type="ECO:0000256" key="9">
    <source>
        <dbReference type="ARBA" id="ARBA00022692"/>
    </source>
</evidence>
<keyword evidence="16 23" id="KW-1133">Transmembrane helix</keyword>
<keyword evidence="27" id="KW-1185">Reference proteome</keyword>